<dbReference type="RefSeq" id="WP_119398676.1">
    <property type="nucleotide sequence ID" value="NZ_QWJJ01000006.1"/>
</dbReference>
<dbReference type="GO" id="GO:0005886">
    <property type="term" value="C:plasma membrane"/>
    <property type="evidence" value="ECO:0007669"/>
    <property type="project" value="TreeGrafter"/>
</dbReference>
<evidence type="ECO:0000259" key="6">
    <source>
        <dbReference type="PROSITE" id="PS50887"/>
    </source>
</evidence>
<evidence type="ECO:0000313" key="7">
    <source>
        <dbReference type="EMBL" id="RII39237.1"/>
    </source>
</evidence>
<dbReference type="CDD" id="cd01949">
    <property type="entry name" value="GGDEF"/>
    <property type="match status" value="1"/>
</dbReference>
<feature type="compositionally biased region" description="Polar residues" evidence="4">
    <location>
        <begin position="485"/>
        <end position="494"/>
    </location>
</feature>
<accession>A0A399J3Q7</accession>
<evidence type="ECO:0000256" key="3">
    <source>
        <dbReference type="PROSITE-ProRule" id="PRU00169"/>
    </source>
</evidence>
<protein>
    <recommendedName>
        <fullName evidence="1">diguanylate cyclase</fullName>
        <ecNumber evidence="1">2.7.7.65</ecNumber>
    </recommendedName>
</protein>
<dbReference type="SMART" id="SM00448">
    <property type="entry name" value="REC"/>
    <property type="match status" value="1"/>
</dbReference>
<comment type="catalytic activity">
    <reaction evidence="2">
        <text>2 GTP = 3',3'-c-di-GMP + 2 diphosphate</text>
        <dbReference type="Rhea" id="RHEA:24898"/>
        <dbReference type="ChEBI" id="CHEBI:33019"/>
        <dbReference type="ChEBI" id="CHEBI:37565"/>
        <dbReference type="ChEBI" id="CHEBI:58805"/>
        <dbReference type="EC" id="2.7.7.65"/>
    </reaction>
</comment>
<dbReference type="SUPFAM" id="SSF52172">
    <property type="entry name" value="CheY-like"/>
    <property type="match status" value="2"/>
</dbReference>
<dbReference type="FunFam" id="3.30.70.270:FF:000001">
    <property type="entry name" value="Diguanylate cyclase domain protein"/>
    <property type="match status" value="1"/>
</dbReference>
<dbReference type="GO" id="GO:0000160">
    <property type="term" value="P:phosphorelay signal transduction system"/>
    <property type="evidence" value="ECO:0007669"/>
    <property type="project" value="InterPro"/>
</dbReference>
<sequence>MPGRILILDDNMTRRITLAARLSGAFYDIQVASSDAEAEAIIGNDRPGVILVADELACISATVFIRRLREDPKHANTTIFVLTAPGAQNGRADLLTAGADEVLPRSEPDEVFRARLRSHDRSRDMIDALRMRNEDGQVPGLSEAAPQFRGKIRVTLMAPEAEQAEAWREAIGSVDGFQICVASDAGSDRRGDIRGQDRSGVVLLGVVPGSEHRAFRMLADRVTRPEEQDGALLIFAPEADEATVIAGYEAGAGAVMSGPFDPAEVVARLRMLHDRQTRQRGLRRALQEGLIAAITDCLTGLYNRRYALPQLARLSAQAAGNGHDLAVMILDLDHFKQVNDSHGHGIGDIALQTVGQILQSNLRPDDLIARIGGEEFLVALPQTDIVAAEKIAERLCRMVRETAVLLPGKQPALNMTVSVGLVMAPRMRRSAEELIAAADKALYAAKGGGRDQVVLLPGVTAPLERPSVAHTQPLLTGTPPTNPNAQDPQMQLRI</sequence>
<gene>
    <name evidence="7" type="ORF">DL237_08815</name>
</gene>
<dbReference type="AlphaFoldDB" id="A0A399J3Q7"/>
<dbReference type="SUPFAM" id="SSF55073">
    <property type="entry name" value="Nucleotide cyclase"/>
    <property type="match status" value="1"/>
</dbReference>
<comment type="caution">
    <text evidence="7">The sequence shown here is derived from an EMBL/GenBank/DDBJ whole genome shotgun (WGS) entry which is preliminary data.</text>
</comment>
<dbReference type="GO" id="GO:1902201">
    <property type="term" value="P:negative regulation of bacterial-type flagellum-dependent cell motility"/>
    <property type="evidence" value="ECO:0007669"/>
    <property type="project" value="TreeGrafter"/>
</dbReference>
<dbReference type="GO" id="GO:0052621">
    <property type="term" value="F:diguanylate cyclase activity"/>
    <property type="evidence" value="ECO:0007669"/>
    <property type="project" value="UniProtKB-EC"/>
</dbReference>
<evidence type="ECO:0000256" key="2">
    <source>
        <dbReference type="ARBA" id="ARBA00034247"/>
    </source>
</evidence>
<dbReference type="PROSITE" id="PS50110">
    <property type="entry name" value="RESPONSE_REGULATORY"/>
    <property type="match status" value="1"/>
</dbReference>
<reference evidence="7 8" key="1">
    <citation type="submission" date="2018-08" db="EMBL/GenBank/DDBJ databases">
        <title>Pseudooceanicola sediminis CY03 in the family Rhodobacteracea.</title>
        <authorList>
            <person name="Zhang Y.-J."/>
        </authorList>
    </citation>
    <scope>NUCLEOTIDE SEQUENCE [LARGE SCALE GENOMIC DNA]</scope>
    <source>
        <strain evidence="7 8">CY03</strain>
    </source>
</reference>
<feature type="domain" description="Response regulatory" evidence="5">
    <location>
        <begin position="4"/>
        <end position="120"/>
    </location>
</feature>
<comment type="caution">
    <text evidence="3">Lacks conserved residue(s) required for the propagation of feature annotation.</text>
</comment>
<dbReference type="InterPro" id="IPR001789">
    <property type="entry name" value="Sig_transdc_resp-reg_receiver"/>
</dbReference>
<dbReference type="InterPro" id="IPR011006">
    <property type="entry name" value="CheY-like_superfamily"/>
</dbReference>
<dbReference type="GO" id="GO:0043709">
    <property type="term" value="P:cell adhesion involved in single-species biofilm formation"/>
    <property type="evidence" value="ECO:0007669"/>
    <property type="project" value="TreeGrafter"/>
</dbReference>
<dbReference type="InterPro" id="IPR029787">
    <property type="entry name" value="Nucleotide_cyclase"/>
</dbReference>
<dbReference type="PANTHER" id="PTHR45138:SF9">
    <property type="entry name" value="DIGUANYLATE CYCLASE DGCM-RELATED"/>
    <property type="match status" value="1"/>
</dbReference>
<feature type="domain" description="GGDEF" evidence="6">
    <location>
        <begin position="323"/>
        <end position="458"/>
    </location>
</feature>
<dbReference type="NCBIfam" id="TIGR00254">
    <property type="entry name" value="GGDEF"/>
    <property type="match status" value="1"/>
</dbReference>
<dbReference type="PROSITE" id="PS50887">
    <property type="entry name" value="GGDEF"/>
    <property type="match status" value="1"/>
</dbReference>
<evidence type="ECO:0000259" key="5">
    <source>
        <dbReference type="PROSITE" id="PS50110"/>
    </source>
</evidence>
<organism evidence="7 8">
    <name type="scientific">Pseudooceanicola sediminis</name>
    <dbReference type="NCBI Taxonomy" id="2211117"/>
    <lineage>
        <taxon>Bacteria</taxon>
        <taxon>Pseudomonadati</taxon>
        <taxon>Pseudomonadota</taxon>
        <taxon>Alphaproteobacteria</taxon>
        <taxon>Rhodobacterales</taxon>
        <taxon>Paracoccaceae</taxon>
        <taxon>Pseudooceanicola</taxon>
    </lineage>
</organism>
<feature type="region of interest" description="Disordered" evidence="4">
    <location>
        <begin position="470"/>
        <end position="494"/>
    </location>
</feature>
<dbReference type="Pfam" id="PF00990">
    <property type="entry name" value="GGDEF"/>
    <property type="match status" value="1"/>
</dbReference>
<evidence type="ECO:0000256" key="1">
    <source>
        <dbReference type="ARBA" id="ARBA00012528"/>
    </source>
</evidence>
<dbReference type="EC" id="2.7.7.65" evidence="1"/>
<evidence type="ECO:0000256" key="4">
    <source>
        <dbReference type="SAM" id="MobiDB-lite"/>
    </source>
</evidence>
<dbReference type="SMART" id="SM00267">
    <property type="entry name" value="GGDEF"/>
    <property type="match status" value="1"/>
</dbReference>
<evidence type="ECO:0000313" key="8">
    <source>
        <dbReference type="Proteomes" id="UP000265848"/>
    </source>
</evidence>
<name>A0A399J3Q7_9RHOB</name>
<dbReference type="Gene3D" id="3.30.70.270">
    <property type="match status" value="1"/>
</dbReference>
<keyword evidence="8" id="KW-1185">Reference proteome</keyword>
<dbReference type="Proteomes" id="UP000265848">
    <property type="component" value="Unassembled WGS sequence"/>
</dbReference>
<dbReference type="InterPro" id="IPR050469">
    <property type="entry name" value="Diguanylate_Cyclase"/>
</dbReference>
<dbReference type="InterPro" id="IPR043128">
    <property type="entry name" value="Rev_trsase/Diguanyl_cyclase"/>
</dbReference>
<dbReference type="PANTHER" id="PTHR45138">
    <property type="entry name" value="REGULATORY COMPONENTS OF SENSORY TRANSDUCTION SYSTEM"/>
    <property type="match status" value="1"/>
</dbReference>
<dbReference type="EMBL" id="QWJJ01000006">
    <property type="protein sequence ID" value="RII39237.1"/>
    <property type="molecule type" value="Genomic_DNA"/>
</dbReference>
<dbReference type="OrthoDB" id="9812260at2"/>
<dbReference type="InterPro" id="IPR000160">
    <property type="entry name" value="GGDEF_dom"/>
</dbReference>
<dbReference type="Gene3D" id="3.40.50.2300">
    <property type="match status" value="1"/>
</dbReference>
<proteinExistence type="predicted"/>